<comment type="caution">
    <text evidence="15">The sequence shown here is derived from an EMBL/GenBank/DDBJ whole genome shotgun (WGS) entry which is preliminary data.</text>
</comment>
<keyword evidence="8 13" id="KW-0479">Metal-binding</keyword>
<evidence type="ECO:0000256" key="3">
    <source>
        <dbReference type="ARBA" id="ARBA00004729"/>
    </source>
</evidence>
<dbReference type="PANTHER" id="PTHR43822:SF9">
    <property type="entry name" value="3-ISOPROPYLMALATE DEHYDRATASE"/>
    <property type="match status" value="1"/>
</dbReference>
<evidence type="ECO:0000256" key="4">
    <source>
        <dbReference type="ARBA" id="ARBA00011271"/>
    </source>
</evidence>
<dbReference type="InterPro" id="IPR036008">
    <property type="entry name" value="Aconitase_4Fe-4S_dom"/>
</dbReference>
<dbReference type="Proteomes" id="UP000235347">
    <property type="component" value="Unassembled WGS sequence"/>
</dbReference>
<comment type="cofactor">
    <cofactor evidence="13">
        <name>[4Fe-4S] cluster</name>
        <dbReference type="ChEBI" id="CHEBI:49883"/>
    </cofactor>
    <text evidence="13">Binds 1 [4Fe-4S] cluster per subunit.</text>
</comment>
<dbReference type="GO" id="GO:0051539">
    <property type="term" value="F:4 iron, 4 sulfur cluster binding"/>
    <property type="evidence" value="ECO:0007669"/>
    <property type="project" value="UniProtKB-KW"/>
</dbReference>
<keyword evidence="16" id="KW-1185">Reference proteome</keyword>
<comment type="similarity">
    <text evidence="13">Belongs to the aconitase/IPM isomerase family. LeuC type 1 subfamily.</text>
</comment>
<gene>
    <name evidence="13 15" type="primary">leuC</name>
    <name evidence="15" type="ORF">C0Z19_15655</name>
</gene>
<evidence type="ECO:0000256" key="11">
    <source>
        <dbReference type="ARBA" id="ARBA00023239"/>
    </source>
</evidence>
<dbReference type="Pfam" id="PF00330">
    <property type="entry name" value="Aconitase"/>
    <property type="match status" value="1"/>
</dbReference>
<dbReference type="InterPro" id="IPR018136">
    <property type="entry name" value="Aconitase_4Fe-4S_BS"/>
</dbReference>
<evidence type="ECO:0000313" key="16">
    <source>
        <dbReference type="Proteomes" id="UP000235347"/>
    </source>
</evidence>
<dbReference type="UniPathway" id="UPA00048">
    <property type="reaction ID" value="UER00071"/>
</dbReference>
<keyword evidence="7 13" id="KW-0028">Amino-acid biosynthesis</keyword>
<sequence>MTFSHAAHDISVVAKDLELPNHRLTCARWCARVPATAPTDGDNEVNATTRASQTLFDKIWHAHHVVEREDGQSLLYVDSHFLQDGSAPAFEMLRRRGLKAHAPQRGFATPDHYVPTHSRDLANISDPEKRAMANALRDDSASLGITFFGIDDVRQGIVHVVAPEQGLSRPGMLIVCGDSHTSTHGAVGALAFGIGASEVAHVLATQSLWQRKPKALRIVLDGKLAAGVGAKDVILAIIARIGAGGATGHVIEYAGPVIAGLSMEGRFTVCNMSIEAGARAGMIAPDDTTFNYLAGRPFAPTGAQWDSELARWRTLASDPDASFDKEISIDVSTLRPMVTWGNSPEDALPIDGCVPDPVTAPNAERRATMQRAMDYMGLTPGMRLEGLKIDRAFIGSCTNGRIEDLKTAAAVVKGRKVAQSVEAWVVPGSGLVKQEAESLGLDRVFKEAGFQWREAGCSMCLGTNGDTMAPGQRSASTTNRNFVGRQGPGSRTHLMSPAMVAAAALSGCLADVRPLLDQDK</sequence>
<dbReference type="HAMAP" id="MF_01026">
    <property type="entry name" value="LeuC_type1"/>
    <property type="match status" value="1"/>
</dbReference>
<protein>
    <recommendedName>
        <fullName evidence="13">3-isopropylmalate dehydratase large subunit</fullName>
        <ecNumber evidence="13">4.2.1.33</ecNumber>
    </recommendedName>
    <alternativeName>
        <fullName evidence="13">Alpha-IPM isomerase</fullName>
        <shortName evidence="13">IPMI</shortName>
    </alternativeName>
    <alternativeName>
        <fullName evidence="13">Isopropylmalate isomerase</fullName>
    </alternativeName>
</protein>
<dbReference type="Gene3D" id="3.30.499.10">
    <property type="entry name" value="Aconitase, domain 3"/>
    <property type="match status" value="2"/>
</dbReference>
<feature type="domain" description="Aconitase/3-isopropylmalate dehydratase large subunit alpha/beta/alpha" evidence="14">
    <location>
        <begin position="57"/>
        <end position="507"/>
    </location>
</feature>
<evidence type="ECO:0000256" key="2">
    <source>
        <dbReference type="ARBA" id="ARBA00002695"/>
    </source>
</evidence>
<evidence type="ECO:0000313" key="15">
    <source>
        <dbReference type="EMBL" id="PMS23437.1"/>
    </source>
</evidence>
<dbReference type="InterPro" id="IPR004430">
    <property type="entry name" value="3-IsopropMal_deHydase_lsu"/>
</dbReference>
<keyword evidence="5 13" id="KW-0432">Leucine biosynthesis</keyword>
<comment type="pathway">
    <text evidence="3 13">Amino-acid biosynthesis; L-leucine biosynthesis; L-leucine from 3-methyl-2-oxobutanoate: step 2/4.</text>
</comment>
<comment type="catalytic activity">
    <reaction evidence="1 13">
        <text>(2R,3S)-3-isopropylmalate = (2S)-2-isopropylmalate</text>
        <dbReference type="Rhea" id="RHEA:32287"/>
        <dbReference type="ChEBI" id="CHEBI:1178"/>
        <dbReference type="ChEBI" id="CHEBI:35121"/>
        <dbReference type="EC" id="4.2.1.33"/>
    </reaction>
</comment>
<evidence type="ECO:0000256" key="8">
    <source>
        <dbReference type="ARBA" id="ARBA00022723"/>
    </source>
</evidence>
<dbReference type="GO" id="GO:0009098">
    <property type="term" value="P:L-leucine biosynthetic process"/>
    <property type="evidence" value="ECO:0007669"/>
    <property type="project" value="UniProtKB-UniRule"/>
</dbReference>
<dbReference type="InterPro" id="IPR015931">
    <property type="entry name" value="Acnase/IPM_dHydase_lsu_aba_1/3"/>
</dbReference>
<accession>A0A2N7W212</accession>
<feature type="binding site" evidence="13">
    <location>
        <position position="460"/>
    </location>
    <ligand>
        <name>[4Fe-4S] cluster</name>
        <dbReference type="ChEBI" id="CHEBI:49883"/>
    </ligand>
</feature>
<dbReference type="NCBIfam" id="TIGR00170">
    <property type="entry name" value="leuC"/>
    <property type="match status" value="1"/>
</dbReference>
<dbReference type="SUPFAM" id="SSF53732">
    <property type="entry name" value="Aconitase iron-sulfur domain"/>
    <property type="match status" value="1"/>
</dbReference>
<keyword evidence="12 13" id="KW-0100">Branched-chain amino acid biosynthesis</keyword>
<dbReference type="InterPro" id="IPR001030">
    <property type="entry name" value="Acoase/IPM_deHydtase_lsu_aba"/>
</dbReference>
<dbReference type="PROSITE" id="PS00450">
    <property type="entry name" value="ACONITASE_1"/>
    <property type="match status" value="1"/>
</dbReference>
<evidence type="ECO:0000256" key="6">
    <source>
        <dbReference type="ARBA" id="ARBA00022485"/>
    </source>
</evidence>
<evidence type="ECO:0000259" key="14">
    <source>
        <dbReference type="Pfam" id="PF00330"/>
    </source>
</evidence>
<comment type="function">
    <text evidence="2 13">Catalyzes the isomerization between 2-isopropylmalate and 3-isopropylmalate, via the formation of 2-isopropylmaleate.</text>
</comment>
<keyword evidence="11 13" id="KW-0456">Lyase</keyword>
<dbReference type="AlphaFoldDB" id="A0A2N7W212"/>
<evidence type="ECO:0000256" key="10">
    <source>
        <dbReference type="ARBA" id="ARBA00023014"/>
    </source>
</evidence>
<dbReference type="PANTHER" id="PTHR43822">
    <property type="entry name" value="HOMOACONITASE, MITOCHONDRIAL-RELATED"/>
    <property type="match status" value="1"/>
</dbReference>
<dbReference type="PROSITE" id="PS01244">
    <property type="entry name" value="ACONITASE_2"/>
    <property type="match status" value="1"/>
</dbReference>
<evidence type="ECO:0000256" key="12">
    <source>
        <dbReference type="ARBA" id="ARBA00023304"/>
    </source>
</evidence>
<dbReference type="InterPro" id="IPR050067">
    <property type="entry name" value="IPM_dehydratase_rel_enz"/>
</dbReference>
<feature type="binding site" evidence="13">
    <location>
        <position position="397"/>
    </location>
    <ligand>
        <name>[4Fe-4S] cluster</name>
        <dbReference type="ChEBI" id="CHEBI:49883"/>
    </ligand>
</feature>
<keyword evidence="10 13" id="KW-0411">Iron-sulfur</keyword>
<dbReference type="EC" id="4.2.1.33" evidence="13"/>
<evidence type="ECO:0000256" key="13">
    <source>
        <dbReference type="HAMAP-Rule" id="MF_01026"/>
    </source>
</evidence>
<dbReference type="InterPro" id="IPR033941">
    <property type="entry name" value="IPMI_cat"/>
</dbReference>
<comment type="subunit">
    <text evidence="4 13">Heterodimer of LeuC and LeuD.</text>
</comment>
<dbReference type="GO" id="GO:0046872">
    <property type="term" value="F:metal ion binding"/>
    <property type="evidence" value="ECO:0007669"/>
    <property type="project" value="UniProtKB-KW"/>
</dbReference>
<organism evidence="15 16">
    <name type="scientific">Trinickia soli</name>
    <dbReference type="NCBI Taxonomy" id="380675"/>
    <lineage>
        <taxon>Bacteria</taxon>
        <taxon>Pseudomonadati</taxon>
        <taxon>Pseudomonadota</taxon>
        <taxon>Betaproteobacteria</taxon>
        <taxon>Burkholderiales</taxon>
        <taxon>Burkholderiaceae</taxon>
        <taxon>Trinickia</taxon>
    </lineage>
</organism>
<keyword evidence="6 13" id="KW-0004">4Fe-4S</keyword>
<dbReference type="NCBIfam" id="NF009116">
    <property type="entry name" value="PRK12466.1"/>
    <property type="match status" value="1"/>
</dbReference>
<evidence type="ECO:0000256" key="5">
    <source>
        <dbReference type="ARBA" id="ARBA00022430"/>
    </source>
</evidence>
<dbReference type="CDD" id="cd01583">
    <property type="entry name" value="IPMI"/>
    <property type="match status" value="1"/>
</dbReference>
<evidence type="ECO:0000256" key="9">
    <source>
        <dbReference type="ARBA" id="ARBA00023004"/>
    </source>
</evidence>
<evidence type="ECO:0000256" key="7">
    <source>
        <dbReference type="ARBA" id="ARBA00022605"/>
    </source>
</evidence>
<name>A0A2N7W212_9BURK</name>
<dbReference type="RefSeq" id="WP_102610818.1">
    <property type="nucleotide sequence ID" value="NZ_CADIKD010000015.1"/>
</dbReference>
<feature type="binding site" evidence="13">
    <location>
        <position position="457"/>
    </location>
    <ligand>
        <name>[4Fe-4S] cluster</name>
        <dbReference type="ChEBI" id="CHEBI:49883"/>
    </ligand>
</feature>
<proteinExistence type="inferred from homology"/>
<dbReference type="GO" id="GO:0003861">
    <property type="term" value="F:3-isopropylmalate dehydratase activity"/>
    <property type="evidence" value="ECO:0007669"/>
    <property type="project" value="UniProtKB-UniRule"/>
</dbReference>
<keyword evidence="9 13" id="KW-0408">Iron</keyword>
<dbReference type="PRINTS" id="PR00415">
    <property type="entry name" value="ACONITASE"/>
</dbReference>
<dbReference type="EMBL" id="PNYB01000012">
    <property type="protein sequence ID" value="PMS23437.1"/>
    <property type="molecule type" value="Genomic_DNA"/>
</dbReference>
<reference evidence="15 16" key="1">
    <citation type="submission" date="2018-01" db="EMBL/GenBank/DDBJ databases">
        <title>Whole genome analyses suggest that Burkholderia sensu lato contains two further novel genera in the rhizoxinica-symbiotica group Mycetohabitans gen. nov., and Trinickia gen. nov.: implications for the evolution of diazotrophy and nodulation in the Burkholderiaceae.</title>
        <authorList>
            <person name="Estrada-de los Santos P."/>
            <person name="Palmer M."/>
            <person name="Chavez-Ramirez B."/>
            <person name="Beukes C."/>
            <person name="Steenkamp E.T."/>
            <person name="Hirsch A.M."/>
            <person name="Manyaka P."/>
            <person name="Maluk M."/>
            <person name="Lafos M."/>
            <person name="Crook M."/>
            <person name="Gross E."/>
            <person name="Simon M.F."/>
            <person name="Bueno dos Reis Junior F."/>
            <person name="Poole P.S."/>
            <person name="Venter S.N."/>
            <person name="James E.K."/>
        </authorList>
    </citation>
    <scope>NUCLEOTIDE SEQUENCE [LARGE SCALE GENOMIC DNA]</scope>
    <source>
        <strain evidence="15 16">GP25-8</strain>
    </source>
</reference>
<dbReference type="NCBIfam" id="NF004016">
    <property type="entry name" value="PRK05478.1"/>
    <property type="match status" value="1"/>
</dbReference>
<evidence type="ECO:0000256" key="1">
    <source>
        <dbReference type="ARBA" id="ARBA00000491"/>
    </source>
</evidence>